<feature type="region of interest" description="Disordered" evidence="1">
    <location>
        <begin position="414"/>
        <end position="435"/>
    </location>
</feature>
<gene>
    <name evidence="3" type="ORF">UCDDS831_g08532</name>
</gene>
<proteinExistence type="predicted"/>
<dbReference type="Proteomes" id="UP000034182">
    <property type="component" value="Unassembled WGS sequence"/>
</dbReference>
<feature type="domain" description="BTB" evidence="2">
    <location>
        <begin position="204"/>
        <end position="273"/>
    </location>
</feature>
<evidence type="ECO:0000256" key="1">
    <source>
        <dbReference type="SAM" id="MobiDB-lite"/>
    </source>
</evidence>
<organism evidence="3 4">
    <name type="scientific">Diplodia seriata</name>
    <dbReference type="NCBI Taxonomy" id="420778"/>
    <lineage>
        <taxon>Eukaryota</taxon>
        <taxon>Fungi</taxon>
        <taxon>Dikarya</taxon>
        <taxon>Ascomycota</taxon>
        <taxon>Pezizomycotina</taxon>
        <taxon>Dothideomycetes</taxon>
        <taxon>Dothideomycetes incertae sedis</taxon>
        <taxon>Botryosphaeriales</taxon>
        <taxon>Botryosphaeriaceae</taxon>
        <taxon>Diplodia</taxon>
    </lineage>
</organism>
<evidence type="ECO:0000313" key="3">
    <source>
        <dbReference type="EMBL" id="KKY13987.1"/>
    </source>
</evidence>
<feature type="compositionally biased region" description="Acidic residues" evidence="1">
    <location>
        <begin position="416"/>
        <end position="434"/>
    </location>
</feature>
<dbReference type="EMBL" id="LAQI01000249">
    <property type="protein sequence ID" value="KKY13987.1"/>
    <property type="molecule type" value="Genomic_DNA"/>
</dbReference>
<dbReference type="SUPFAM" id="SSF54695">
    <property type="entry name" value="POZ domain"/>
    <property type="match status" value="2"/>
</dbReference>
<dbReference type="Gene3D" id="3.30.710.10">
    <property type="entry name" value="Potassium Channel Kv1.1, Chain A"/>
    <property type="match status" value="2"/>
</dbReference>
<protein>
    <submittedName>
        <fullName evidence="3">Putative btb poz domain protein</fullName>
    </submittedName>
</protein>
<dbReference type="InterPro" id="IPR000210">
    <property type="entry name" value="BTB/POZ_dom"/>
</dbReference>
<reference evidence="3 4" key="1">
    <citation type="submission" date="2015-03" db="EMBL/GenBank/DDBJ databases">
        <authorList>
            <person name="Morales-Cruz A."/>
            <person name="Amrine K.C."/>
            <person name="Cantu D."/>
        </authorList>
    </citation>
    <scope>NUCLEOTIDE SEQUENCE [LARGE SCALE GENOMIC DNA]</scope>
    <source>
        <strain evidence="3">DS831</strain>
    </source>
</reference>
<dbReference type="AlphaFoldDB" id="A0A0G2DSP0"/>
<dbReference type="Pfam" id="PF00651">
    <property type="entry name" value="BTB"/>
    <property type="match status" value="2"/>
</dbReference>
<accession>A0A0G2DSP0</accession>
<dbReference type="PANTHER" id="PTHR47843:SF5">
    <property type="entry name" value="BTB_POZ DOMAIN PROTEIN"/>
    <property type="match status" value="1"/>
</dbReference>
<dbReference type="InterPro" id="IPR011333">
    <property type="entry name" value="SKP1/BTB/POZ_sf"/>
</dbReference>
<comment type="caution">
    <text evidence="3">The sequence shown here is derived from an EMBL/GenBank/DDBJ whole genome shotgun (WGS) entry which is preliminary data.</text>
</comment>
<evidence type="ECO:0000259" key="2">
    <source>
        <dbReference type="PROSITE" id="PS50097"/>
    </source>
</evidence>
<reference evidence="3 4" key="2">
    <citation type="submission" date="2015-05" db="EMBL/GenBank/DDBJ databases">
        <title>Distinctive expansion of gene families associated with plant cell wall degradation and secondary metabolism in the genomes of grapevine trunk pathogens.</title>
        <authorList>
            <person name="Lawrence D.P."/>
            <person name="Travadon R."/>
            <person name="Rolshausen P.E."/>
            <person name="Baumgartner K."/>
        </authorList>
    </citation>
    <scope>NUCLEOTIDE SEQUENCE [LARGE SCALE GENOMIC DNA]</scope>
    <source>
        <strain evidence="3">DS831</strain>
    </source>
</reference>
<evidence type="ECO:0000313" key="4">
    <source>
        <dbReference type="Proteomes" id="UP000034182"/>
    </source>
</evidence>
<name>A0A0G2DSP0_9PEZI</name>
<dbReference type="PANTHER" id="PTHR47843">
    <property type="entry name" value="BTB DOMAIN-CONTAINING PROTEIN-RELATED"/>
    <property type="match status" value="1"/>
</dbReference>
<sequence length="484" mass="53153">MMAAPTFNQILKEAFHSGNGEYSDMTIRDSDGSSYQVHKNVVCWQSPFFANAMKDGRFKESFEKRIDLFEDKPAAIRAMLEYMYGGEYDEGARNSEVEMPQWLQLHVDVYVIADKYQVNQNGLAALACKRIDDLFSAHWMVMIEDFPALMDEIYTRTRDKDHLLRPLVVNIAARHYTYLKDRSDFSAAATHSSDTSFFATGRYSDMQIKDRDGHVYNVHKIVVCSQSDFFANAFKENTFKESKDNLIHLPDDDPAAVRAMLQFMYTGTYDNPVFFGSVDAMLLLHLHVYLLADKYAVGSALVPAAHNNPNNAVHAVYADVARKNTLAGMAATRLRDDLLALWPLVQPVFPRLVKAVYDATAAAGGGGSHDMIRGDIAMVAAKHVGVFVGDDEDEGEGKSEGGIEAALRAGFVGGGVEEEDGEQGEGEGEGEGEQDVLTAFARDLIRILARERDELKAKCSRYAGAAFAAAAGGAGGSEDGGESD</sequence>
<feature type="domain" description="BTB" evidence="2">
    <location>
        <begin position="23"/>
        <end position="92"/>
    </location>
</feature>
<dbReference type="SMART" id="SM00225">
    <property type="entry name" value="BTB"/>
    <property type="match status" value="2"/>
</dbReference>
<dbReference type="PROSITE" id="PS50097">
    <property type="entry name" value="BTB"/>
    <property type="match status" value="2"/>
</dbReference>
<dbReference type="CDD" id="cd18186">
    <property type="entry name" value="BTB_POZ_ZBTB_KLHL-like"/>
    <property type="match status" value="2"/>
</dbReference>